<accession>A0A226F617</accession>
<dbReference type="AlphaFoldDB" id="A0A226F617"/>
<name>A0A226F617_FOLCA</name>
<evidence type="ECO:0000313" key="1">
    <source>
        <dbReference type="EMBL" id="OXA64888.1"/>
    </source>
</evidence>
<sequence>MAGSAGRLKLKTLSLGTCKFDNKIHDLSANEIDLFKQLLVAIRGMDRVGIAGIYYGKESAESIRAFMALNEMRVSKFSVVEEESEETDADSVNYDGDYNWSMDGDSSVDFEFSDDWHESYDDWCESYDDDSD</sequence>
<comment type="caution">
    <text evidence="1">The sequence shown here is derived from an EMBL/GenBank/DDBJ whole genome shotgun (WGS) entry which is preliminary data.</text>
</comment>
<keyword evidence="2" id="KW-1185">Reference proteome</keyword>
<evidence type="ECO:0000313" key="2">
    <source>
        <dbReference type="Proteomes" id="UP000198287"/>
    </source>
</evidence>
<dbReference type="Proteomes" id="UP000198287">
    <property type="component" value="Unassembled WGS sequence"/>
</dbReference>
<dbReference type="OrthoDB" id="2870744at2759"/>
<gene>
    <name evidence="1" type="ORF">Fcan01_01668</name>
</gene>
<dbReference type="EMBL" id="LNIX01000001">
    <property type="protein sequence ID" value="OXA64888.1"/>
    <property type="molecule type" value="Genomic_DNA"/>
</dbReference>
<proteinExistence type="predicted"/>
<organism evidence="1 2">
    <name type="scientific">Folsomia candida</name>
    <name type="common">Springtail</name>
    <dbReference type="NCBI Taxonomy" id="158441"/>
    <lineage>
        <taxon>Eukaryota</taxon>
        <taxon>Metazoa</taxon>
        <taxon>Ecdysozoa</taxon>
        <taxon>Arthropoda</taxon>
        <taxon>Hexapoda</taxon>
        <taxon>Collembola</taxon>
        <taxon>Entomobryomorpha</taxon>
        <taxon>Isotomoidea</taxon>
        <taxon>Isotomidae</taxon>
        <taxon>Proisotominae</taxon>
        <taxon>Folsomia</taxon>
    </lineage>
</organism>
<reference evidence="1 2" key="1">
    <citation type="submission" date="2015-12" db="EMBL/GenBank/DDBJ databases">
        <title>The genome of Folsomia candida.</title>
        <authorList>
            <person name="Faddeeva A."/>
            <person name="Derks M.F."/>
            <person name="Anvar Y."/>
            <person name="Smit S."/>
            <person name="Van Straalen N."/>
            <person name="Roelofs D."/>
        </authorList>
    </citation>
    <scope>NUCLEOTIDE SEQUENCE [LARGE SCALE GENOMIC DNA]</scope>
    <source>
        <strain evidence="1 2">VU population</strain>
        <tissue evidence="1">Whole body</tissue>
    </source>
</reference>
<protein>
    <submittedName>
        <fullName evidence="1">Uncharacterized protein</fullName>
    </submittedName>
</protein>